<dbReference type="GO" id="GO:0004672">
    <property type="term" value="F:protein kinase activity"/>
    <property type="evidence" value="ECO:0007669"/>
    <property type="project" value="InterPro"/>
</dbReference>
<evidence type="ECO:0000259" key="1">
    <source>
        <dbReference type="PROSITE" id="PS50011"/>
    </source>
</evidence>
<evidence type="ECO:0000313" key="2">
    <source>
        <dbReference type="EMBL" id="KAA8906896.1"/>
    </source>
</evidence>
<dbReference type="Proteomes" id="UP000326924">
    <property type="component" value="Unassembled WGS sequence"/>
</dbReference>
<dbReference type="InterPro" id="IPR011009">
    <property type="entry name" value="Kinase-like_dom_sf"/>
</dbReference>
<dbReference type="InParanoid" id="A0A5J5EXJ1"/>
<reference evidence="2 3" key="1">
    <citation type="submission" date="2019-09" db="EMBL/GenBank/DDBJ databases">
        <title>Draft genome of the ectomycorrhizal ascomycete Sphaerosporella brunnea.</title>
        <authorList>
            <consortium name="DOE Joint Genome Institute"/>
            <person name="Benucci G.M."/>
            <person name="Marozzi G."/>
            <person name="Antonielli L."/>
            <person name="Sanchez S."/>
            <person name="Marco P."/>
            <person name="Wang X."/>
            <person name="Falini L.B."/>
            <person name="Barry K."/>
            <person name="Haridas S."/>
            <person name="Lipzen A."/>
            <person name="Labutti K."/>
            <person name="Grigoriev I.V."/>
            <person name="Murat C."/>
            <person name="Martin F."/>
            <person name="Albertini E."/>
            <person name="Donnini D."/>
            <person name="Bonito G."/>
        </authorList>
    </citation>
    <scope>NUCLEOTIDE SEQUENCE [LARGE SCALE GENOMIC DNA]</scope>
    <source>
        <strain evidence="2 3">Sb_GMNB300</strain>
    </source>
</reference>
<dbReference type="EMBL" id="VXIS01000083">
    <property type="protein sequence ID" value="KAA8906896.1"/>
    <property type="molecule type" value="Genomic_DNA"/>
</dbReference>
<name>A0A5J5EXJ1_9PEZI</name>
<protein>
    <recommendedName>
        <fullName evidence="1">Protein kinase domain-containing protein</fullName>
    </recommendedName>
</protein>
<gene>
    <name evidence="2" type="ORF">FN846DRAFT_947790</name>
</gene>
<dbReference type="Gene3D" id="1.10.510.10">
    <property type="entry name" value="Transferase(Phosphotransferase) domain 1"/>
    <property type="match status" value="1"/>
</dbReference>
<feature type="domain" description="Protein kinase" evidence="1">
    <location>
        <begin position="1"/>
        <end position="130"/>
    </location>
</feature>
<proteinExistence type="predicted"/>
<organism evidence="2 3">
    <name type="scientific">Sphaerosporella brunnea</name>
    <dbReference type="NCBI Taxonomy" id="1250544"/>
    <lineage>
        <taxon>Eukaryota</taxon>
        <taxon>Fungi</taxon>
        <taxon>Dikarya</taxon>
        <taxon>Ascomycota</taxon>
        <taxon>Pezizomycotina</taxon>
        <taxon>Pezizomycetes</taxon>
        <taxon>Pezizales</taxon>
        <taxon>Pyronemataceae</taxon>
        <taxon>Sphaerosporella</taxon>
    </lineage>
</organism>
<dbReference type="SUPFAM" id="SSF56112">
    <property type="entry name" value="Protein kinase-like (PK-like)"/>
    <property type="match status" value="1"/>
</dbReference>
<sequence>MKRARVWKKIKSRNHCSACCWSSSPMRPRYFHAPERLARRPELVTDVLAALSMVHSAGVLHQDDMPRNILIDGNDGVWWVDFGSALTTVYNQIHPNWFEGERRRVKELLTKDVIPAELEGRVPTWRIRGW</sequence>
<accession>A0A5J5EXJ1</accession>
<dbReference type="OrthoDB" id="4185642at2759"/>
<dbReference type="PROSITE" id="PS50011">
    <property type="entry name" value="PROTEIN_KINASE_DOM"/>
    <property type="match status" value="1"/>
</dbReference>
<dbReference type="AlphaFoldDB" id="A0A5J5EXJ1"/>
<dbReference type="GO" id="GO:0005524">
    <property type="term" value="F:ATP binding"/>
    <property type="evidence" value="ECO:0007669"/>
    <property type="project" value="InterPro"/>
</dbReference>
<keyword evidence="3" id="KW-1185">Reference proteome</keyword>
<dbReference type="InterPro" id="IPR000719">
    <property type="entry name" value="Prot_kinase_dom"/>
</dbReference>
<comment type="caution">
    <text evidence="2">The sequence shown here is derived from an EMBL/GenBank/DDBJ whole genome shotgun (WGS) entry which is preliminary data.</text>
</comment>
<evidence type="ECO:0000313" key="3">
    <source>
        <dbReference type="Proteomes" id="UP000326924"/>
    </source>
</evidence>